<dbReference type="PROSITE" id="PS50110">
    <property type="entry name" value="RESPONSE_REGULATORY"/>
    <property type="match status" value="1"/>
</dbReference>
<dbReference type="PANTHER" id="PTHR48111:SF22">
    <property type="entry name" value="REGULATOR OF RPOS"/>
    <property type="match status" value="1"/>
</dbReference>
<dbReference type="InterPro" id="IPR001867">
    <property type="entry name" value="OmpR/PhoB-type_DNA-bd"/>
</dbReference>
<dbReference type="Gene3D" id="6.10.250.690">
    <property type="match status" value="1"/>
</dbReference>
<evidence type="ECO:0000256" key="2">
    <source>
        <dbReference type="ARBA" id="ARBA00023012"/>
    </source>
</evidence>
<dbReference type="PANTHER" id="PTHR48111">
    <property type="entry name" value="REGULATOR OF RPOS"/>
    <property type="match status" value="1"/>
</dbReference>
<evidence type="ECO:0000259" key="9">
    <source>
        <dbReference type="PROSITE" id="PS51755"/>
    </source>
</evidence>
<comment type="caution">
    <text evidence="10">The sequence shown here is derived from an EMBL/GenBank/DDBJ whole genome shotgun (WGS) entry which is preliminary data.</text>
</comment>
<dbReference type="HOGENOM" id="CLU_000445_30_4_4"/>
<evidence type="ECO:0008006" key="12">
    <source>
        <dbReference type="Google" id="ProtNLM"/>
    </source>
</evidence>
<evidence type="ECO:0000313" key="11">
    <source>
        <dbReference type="Proteomes" id="UP000014400"/>
    </source>
</evidence>
<gene>
    <name evidence="10" type="ORF">HMPREF1476_00950</name>
</gene>
<dbReference type="GeneID" id="64061228"/>
<accession>S3BLG5</accession>
<keyword evidence="1 6" id="KW-0597">Phosphoprotein</keyword>
<protein>
    <recommendedName>
        <fullName evidence="12">Response regulatory domain-containing protein</fullName>
    </recommendedName>
</protein>
<dbReference type="AlphaFoldDB" id="S3BLG5"/>
<dbReference type="SUPFAM" id="SSF46894">
    <property type="entry name" value="C-terminal effector domain of the bipartite response regulators"/>
    <property type="match status" value="1"/>
</dbReference>
<dbReference type="GO" id="GO:0006355">
    <property type="term" value="P:regulation of DNA-templated transcription"/>
    <property type="evidence" value="ECO:0007669"/>
    <property type="project" value="InterPro"/>
</dbReference>
<dbReference type="InterPro" id="IPR036388">
    <property type="entry name" value="WH-like_DNA-bd_sf"/>
</dbReference>
<dbReference type="InterPro" id="IPR016032">
    <property type="entry name" value="Sig_transdc_resp-reg_C-effctor"/>
</dbReference>
<dbReference type="GO" id="GO:0032993">
    <property type="term" value="C:protein-DNA complex"/>
    <property type="evidence" value="ECO:0007669"/>
    <property type="project" value="TreeGrafter"/>
</dbReference>
<feature type="domain" description="OmpR/PhoB-type" evidence="9">
    <location>
        <begin position="131"/>
        <end position="228"/>
    </location>
</feature>
<feature type="modified residue" description="4-aspartylphosphate" evidence="6">
    <location>
        <position position="53"/>
    </location>
</feature>
<keyword evidence="5" id="KW-0804">Transcription</keyword>
<dbReference type="SUPFAM" id="SSF52172">
    <property type="entry name" value="CheY-like"/>
    <property type="match status" value="1"/>
</dbReference>
<evidence type="ECO:0000256" key="1">
    <source>
        <dbReference type="ARBA" id="ARBA00022553"/>
    </source>
</evidence>
<dbReference type="Pfam" id="PF00486">
    <property type="entry name" value="Trans_reg_C"/>
    <property type="match status" value="1"/>
</dbReference>
<evidence type="ECO:0000256" key="5">
    <source>
        <dbReference type="ARBA" id="ARBA00023163"/>
    </source>
</evidence>
<dbReference type="SMART" id="SM00448">
    <property type="entry name" value="REC"/>
    <property type="match status" value="1"/>
</dbReference>
<keyword evidence="4 7" id="KW-0238">DNA-binding</keyword>
<dbReference type="Pfam" id="PF00072">
    <property type="entry name" value="Response_reg"/>
    <property type="match status" value="1"/>
</dbReference>
<dbReference type="STRING" id="1203554.HMPREF1476_00950"/>
<dbReference type="Gene3D" id="3.40.50.2300">
    <property type="match status" value="1"/>
</dbReference>
<dbReference type="CDD" id="cd00383">
    <property type="entry name" value="trans_reg_C"/>
    <property type="match status" value="1"/>
</dbReference>
<evidence type="ECO:0000259" key="8">
    <source>
        <dbReference type="PROSITE" id="PS50110"/>
    </source>
</evidence>
<dbReference type="PROSITE" id="PS51755">
    <property type="entry name" value="OMPR_PHOB"/>
    <property type="match status" value="1"/>
</dbReference>
<evidence type="ECO:0000256" key="6">
    <source>
        <dbReference type="PROSITE-ProRule" id="PRU00169"/>
    </source>
</evidence>
<dbReference type="InterPro" id="IPR039420">
    <property type="entry name" value="WalR-like"/>
</dbReference>
<organism evidence="10 11">
    <name type="scientific">Sutterella wadsworthensis HGA0223</name>
    <dbReference type="NCBI Taxonomy" id="1203554"/>
    <lineage>
        <taxon>Bacteria</taxon>
        <taxon>Pseudomonadati</taxon>
        <taxon>Pseudomonadota</taxon>
        <taxon>Betaproteobacteria</taxon>
        <taxon>Burkholderiales</taxon>
        <taxon>Sutterellaceae</taxon>
        <taxon>Sutterella</taxon>
    </lineage>
</organism>
<keyword evidence="11" id="KW-1185">Reference proteome</keyword>
<dbReference type="GO" id="GO:0000976">
    <property type="term" value="F:transcription cis-regulatory region binding"/>
    <property type="evidence" value="ECO:0007669"/>
    <property type="project" value="TreeGrafter"/>
</dbReference>
<sequence length="234" mass="25293">MANRILVVDDNSDIRENICEYLNLRGHQTIGASDAASAAQLIAEEDIALIVLDVGLPGEDGMSFCRRLRLAGSSILILMLTARDAVDDRVAGLESGADDYVIKPFSLLELNARVEALLRRAGRSGMTAGASKKLQVGPLVLDPDALSVEREGKSLRLNPTCFRILTVLMRASPRVVSREELESKVWSDGAPISDSLRSNLYLLRQALDKPFNVPMLKTHPGAGWSVCAPDGVKG</sequence>
<name>S3BLG5_9BURK</name>
<evidence type="ECO:0000256" key="7">
    <source>
        <dbReference type="PROSITE-ProRule" id="PRU01091"/>
    </source>
</evidence>
<dbReference type="SMART" id="SM00862">
    <property type="entry name" value="Trans_reg_C"/>
    <property type="match status" value="1"/>
</dbReference>
<dbReference type="PATRIC" id="fig|1203554.3.peg.974"/>
<dbReference type="Proteomes" id="UP000014400">
    <property type="component" value="Unassembled WGS sequence"/>
</dbReference>
<dbReference type="RefSeq" id="WP_016474266.1">
    <property type="nucleotide sequence ID" value="NZ_KE150480.1"/>
</dbReference>
<dbReference type="GO" id="GO:0000156">
    <property type="term" value="F:phosphorelay response regulator activity"/>
    <property type="evidence" value="ECO:0007669"/>
    <property type="project" value="TreeGrafter"/>
</dbReference>
<dbReference type="InterPro" id="IPR001789">
    <property type="entry name" value="Sig_transdc_resp-reg_receiver"/>
</dbReference>
<dbReference type="GO" id="GO:0005829">
    <property type="term" value="C:cytosol"/>
    <property type="evidence" value="ECO:0007669"/>
    <property type="project" value="TreeGrafter"/>
</dbReference>
<reference evidence="10 11" key="1">
    <citation type="submission" date="2013-04" db="EMBL/GenBank/DDBJ databases">
        <title>The Genome Sequence of Sutterella wadsworthensis HGA0223.</title>
        <authorList>
            <consortium name="The Broad Institute Genomics Platform"/>
            <person name="Earl A."/>
            <person name="Ward D."/>
            <person name="Feldgarden M."/>
            <person name="Gevers D."/>
            <person name="Schmidt T.M."/>
            <person name="Dover J."/>
            <person name="Dai D."/>
            <person name="Walker B."/>
            <person name="Young S."/>
            <person name="Zeng Q."/>
            <person name="Gargeya S."/>
            <person name="Fitzgerald M."/>
            <person name="Haas B."/>
            <person name="Abouelleil A."/>
            <person name="Allen A.W."/>
            <person name="Alvarado L."/>
            <person name="Arachchi H.M."/>
            <person name="Berlin A.M."/>
            <person name="Chapman S.B."/>
            <person name="Gainer-Dewar J."/>
            <person name="Goldberg J."/>
            <person name="Griggs A."/>
            <person name="Gujja S."/>
            <person name="Hansen M."/>
            <person name="Howarth C."/>
            <person name="Imamovic A."/>
            <person name="Ireland A."/>
            <person name="Larimer J."/>
            <person name="McCowan C."/>
            <person name="Murphy C."/>
            <person name="Pearson M."/>
            <person name="Poon T.W."/>
            <person name="Priest M."/>
            <person name="Roberts A."/>
            <person name="Saif S."/>
            <person name="Shea T."/>
            <person name="Sisk P."/>
            <person name="Sykes S."/>
            <person name="Wortman J."/>
            <person name="Nusbaum C."/>
            <person name="Birren B."/>
        </authorList>
    </citation>
    <scope>NUCLEOTIDE SEQUENCE [LARGE SCALE GENOMIC DNA]</scope>
    <source>
        <strain evidence="10 11">HGA0223</strain>
    </source>
</reference>
<feature type="DNA-binding region" description="OmpR/PhoB-type" evidence="7">
    <location>
        <begin position="131"/>
        <end position="228"/>
    </location>
</feature>
<dbReference type="CDD" id="cd17624">
    <property type="entry name" value="REC_OmpR_PmrA-like"/>
    <property type="match status" value="1"/>
</dbReference>
<keyword evidence="3" id="KW-0805">Transcription regulation</keyword>
<keyword evidence="2" id="KW-0902">Two-component regulatory system</keyword>
<proteinExistence type="predicted"/>
<dbReference type="eggNOG" id="COG0745">
    <property type="taxonomic scope" value="Bacteria"/>
</dbReference>
<evidence type="ECO:0000256" key="3">
    <source>
        <dbReference type="ARBA" id="ARBA00023015"/>
    </source>
</evidence>
<feature type="domain" description="Response regulatory" evidence="8">
    <location>
        <begin position="4"/>
        <end position="118"/>
    </location>
</feature>
<dbReference type="EMBL" id="ATCF01000012">
    <property type="protein sequence ID" value="EPE00221.1"/>
    <property type="molecule type" value="Genomic_DNA"/>
</dbReference>
<dbReference type="InterPro" id="IPR011006">
    <property type="entry name" value="CheY-like_superfamily"/>
</dbReference>
<dbReference type="Gene3D" id="1.10.10.10">
    <property type="entry name" value="Winged helix-like DNA-binding domain superfamily/Winged helix DNA-binding domain"/>
    <property type="match status" value="1"/>
</dbReference>
<evidence type="ECO:0000313" key="10">
    <source>
        <dbReference type="EMBL" id="EPE00221.1"/>
    </source>
</evidence>
<evidence type="ECO:0000256" key="4">
    <source>
        <dbReference type="ARBA" id="ARBA00023125"/>
    </source>
</evidence>